<proteinExistence type="inferred from homology"/>
<comment type="caution">
    <text evidence="7">The sequence shown here is derived from an EMBL/GenBank/DDBJ whole genome shotgun (WGS) entry which is preliminary data.</text>
</comment>
<sequence length="239" mass="25077">MALLDITDVTVERERLPVVHGVSLDVDAGQVTVLLGVNGAGKTSLLEAVSGVVPLAGGTVSLAGARIDRIAPYRRVRAGLVHIEEGRSVFPDLTTQENLLIATGGGSTEDAYTMFPELDARRKVAAGLLSGGEQQMLAVGRALLLRPKALIIDELSLGLAPLLVARLMKAVAELARSGVAVLLVEQFARLALQIGERAYVLRGGRVVYDGSCAELAGTEGLLHSLYLGEDLAHTPEAGR</sequence>
<dbReference type="CDD" id="cd03224">
    <property type="entry name" value="ABC_TM1139_LivF_branched"/>
    <property type="match status" value="1"/>
</dbReference>
<dbReference type="PANTHER" id="PTHR43820:SF4">
    <property type="entry name" value="HIGH-AFFINITY BRANCHED-CHAIN AMINO ACID TRANSPORT ATP-BINDING PROTEIN LIVF"/>
    <property type="match status" value="1"/>
</dbReference>
<dbReference type="InterPro" id="IPR003439">
    <property type="entry name" value="ABC_transporter-like_ATP-bd"/>
</dbReference>
<protein>
    <submittedName>
        <fullName evidence="7">ABC transporter ATP-binding protein</fullName>
    </submittedName>
</protein>
<dbReference type="Gene3D" id="3.40.50.300">
    <property type="entry name" value="P-loop containing nucleotide triphosphate hydrolases"/>
    <property type="match status" value="1"/>
</dbReference>
<dbReference type="Proteomes" id="UP001500751">
    <property type="component" value="Unassembled WGS sequence"/>
</dbReference>
<evidence type="ECO:0000256" key="5">
    <source>
        <dbReference type="ARBA" id="ARBA00022970"/>
    </source>
</evidence>
<evidence type="ECO:0000256" key="1">
    <source>
        <dbReference type="ARBA" id="ARBA00005417"/>
    </source>
</evidence>
<evidence type="ECO:0000256" key="2">
    <source>
        <dbReference type="ARBA" id="ARBA00022448"/>
    </source>
</evidence>
<evidence type="ECO:0000313" key="8">
    <source>
        <dbReference type="Proteomes" id="UP001500751"/>
    </source>
</evidence>
<dbReference type="InterPro" id="IPR017871">
    <property type="entry name" value="ABC_transporter-like_CS"/>
</dbReference>
<dbReference type="PROSITE" id="PS00211">
    <property type="entry name" value="ABC_TRANSPORTER_1"/>
    <property type="match status" value="1"/>
</dbReference>
<dbReference type="RefSeq" id="WP_344669300.1">
    <property type="nucleotide sequence ID" value="NZ_BAAAQN010000045.1"/>
</dbReference>
<dbReference type="InterPro" id="IPR003593">
    <property type="entry name" value="AAA+_ATPase"/>
</dbReference>
<evidence type="ECO:0000256" key="4">
    <source>
        <dbReference type="ARBA" id="ARBA00022840"/>
    </source>
</evidence>
<organism evidence="7 8">
    <name type="scientific">Catenulispora yoronensis</name>
    <dbReference type="NCBI Taxonomy" id="450799"/>
    <lineage>
        <taxon>Bacteria</taxon>
        <taxon>Bacillati</taxon>
        <taxon>Actinomycetota</taxon>
        <taxon>Actinomycetes</taxon>
        <taxon>Catenulisporales</taxon>
        <taxon>Catenulisporaceae</taxon>
        <taxon>Catenulispora</taxon>
    </lineage>
</organism>
<keyword evidence="2" id="KW-0813">Transport</keyword>
<dbReference type="InterPro" id="IPR052156">
    <property type="entry name" value="BCAA_Transport_ATP-bd_LivF"/>
</dbReference>
<keyword evidence="4 7" id="KW-0067">ATP-binding</keyword>
<dbReference type="SMART" id="SM00382">
    <property type="entry name" value="AAA"/>
    <property type="match status" value="1"/>
</dbReference>
<dbReference type="InterPro" id="IPR027417">
    <property type="entry name" value="P-loop_NTPase"/>
</dbReference>
<dbReference type="Pfam" id="PF00005">
    <property type="entry name" value="ABC_tran"/>
    <property type="match status" value="1"/>
</dbReference>
<dbReference type="GO" id="GO:0005524">
    <property type="term" value="F:ATP binding"/>
    <property type="evidence" value="ECO:0007669"/>
    <property type="project" value="UniProtKB-KW"/>
</dbReference>
<accession>A0ABN2V320</accession>
<evidence type="ECO:0000259" key="6">
    <source>
        <dbReference type="PROSITE" id="PS50893"/>
    </source>
</evidence>
<name>A0ABN2V320_9ACTN</name>
<reference evidence="7 8" key="1">
    <citation type="journal article" date="2019" name="Int. J. Syst. Evol. Microbiol.">
        <title>The Global Catalogue of Microorganisms (GCM) 10K type strain sequencing project: providing services to taxonomists for standard genome sequencing and annotation.</title>
        <authorList>
            <consortium name="The Broad Institute Genomics Platform"/>
            <consortium name="The Broad Institute Genome Sequencing Center for Infectious Disease"/>
            <person name="Wu L."/>
            <person name="Ma J."/>
        </authorList>
    </citation>
    <scope>NUCLEOTIDE SEQUENCE [LARGE SCALE GENOMIC DNA]</scope>
    <source>
        <strain evidence="7 8">JCM 16014</strain>
    </source>
</reference>
<dbReference type="PANTHER" id="PTHR43820">
    <property type="entry name" value="HIGH-AFFINITY BRANCHED-CHAIN AMINO ACID TRANSPORT ATP-BINDING PROTEIN LIVF"/>
    <property type="match status" value="1"/>
</dbReference>
<evidence type="ECO:0000313" key="7">
    <source>
        <dbReference type="EMBL" id="GAA2048595.1"/>
    </source>
</evidence>
<evidence type="ECO:0000256" key="3">
    <source>
        <dbReference type="ARBA" id="ARBA00022741"/>
    </source>
</evidence>
<dbReference type="EMBL" id="BAAAQN010000045">
    <property type="protein sequence ID" value="GAA2048595.1"/>
    <property type="molecule type" value="Genomic_DNA"/>
</dbReference>
<keyword evidence="8" id="KW-1185">Reference proteome</keyword>
<dbReference type="SUPFAM" id="SSF52540">
    <property type="entry name" value="P-loop containing nucleoside triphosphate hydrolases"/>
    <property type="match status" value="1"/>
</dbReference>
<comment type="similarity">
    <text evidence="1">Belongs to the ABC transporter superfamily.</text>
</comment>
<dbReference type="PROSITE" id="PS50893">
    <property type="entry name" value="ABC_TRANSPORTER_2"/>
    <property type="match status" value="1"/>
</dbReference>
<keyword evidence="5" id="KW-0029">Amino-acid transport</keyword>
<feature type="domain" description="ABC transporter" evidence="6">
    <location>
        <begin position="4"/>
        <end position="228"/>
    </location>
</feature>
<keyword evidence="3" id="KW-0547">Nucleotide-binding</keyword>
<gene>
    <name evidence="7" type="ORF">GCM10009839_62820</name>
</gene>